<dbReference type="Proteomes" id="UP000182658">
    <property type="component" value="Unassembled WGS sequence"/>
</dbReference>
<dbReference type="GO" id="GO:0006508">
    <property type="term" value="P:proteolysis"/>
    <property type="evidence" value="ECO:0007669"/>
    <property type="project" value="UniProtKB-KW"/>
</dbReference>
<dbReference type="InterPro" id="IPR034164">
    <property type="entry name" value="Pepsin-like_dom"/>
</dbReference>
<dbReference type="CDD" id="cd05471">
    <property type="entry name" value="pepsin_like"/>
    <property type="match status" value="1"/>
</dbReference>
<sequence length="446" mass="48385">MLRETFKTVVLAGMYAASLVTARSDFVDALAPVPGVSFKLTKGHRSSTADKVTNNFQYVHALRGDGTNTKSVASILGAHQRQVGGNGYQNITSTTAYGTQYALDLTFADVPLKLLLDTGSSDTWIVQAGFSCVDFAEEEADEASCGFGPAYPGDFQYGAIPEQHIYIQYGDGEIIYGPVGYSDITLGNITVKRQEAGLANTTYWYGNNVTSGVLGLAYPSLTNAYLGSGTEHGWLDEVSYSPIFTSMINQGLVLPYFSMAINRNSSGGLIAWGGIPPVKGLDYSTAVSMDIIVTNLIDNPYTAWQYSFYTIVPDGWQWDSTTNMQKFPYIVDSGTTLCYLPPDIAEAINSAFEPAAVYLWMYGAFFTSCNARAPILAVVMKGVRLYINPVDLIFHDLVDPLTGLCMTGIASGGTGPYILGDVFLQNALAVFDVGHSQMRFISRQFY</sequence>
<evidence type="ECO:0000256" key="3">
    <source>
        <dbReference type="PIRSR" id="PIRSR601461-1"/>
    </source>
</evidence>
<dbReference type="Pfam" id="PF00026">
    <property type="entry name" value="Asp"/>
    <property type="match status" value="1"/>
</dbReference>
<dbReference type="InterPro" id="IPR021109">
    <property type="entry name" value="Peptidase_aspartic_dom_sf"/>
</dbReference>
<evidence type="ECO:0000313" key="6">
    <source>
        <dbReference type="EMBL" id="OIW25746.1"/>
    </source>
</evidence>
<dbReference type="OrthoDB" id="15189at2759"/>
<evidence type="ECO:0000259" key="5">
    <source>
        <dbReference type="PROSITE" id="PS51767"/>
    </source>
</evidence>
<accession>A0A1J7JDV1</accession>
<dbReference type="PANTHER" id="PTHR47966">
    <property type="entry name" value="BETA-SITE APP-CLEAVING ENZYME, ISOFORM A-RELATED"/>
    <property type="match status" value="1"/>
</dbReference>
<evidence type="ECO:0000313" key="7">
    <source>
        <dbReference type="Proteomes" id="UP000182658"/>
    </source>
</evidence>
<proteinExistence type="inferred from homology"/>
<dbReference type="InParanoid" id="A0A1J7JDV1"/>
<feature type="active site" evidence="3">
    <location>
        <position position="117"/>
    </location>
</feature>
<dbReference type="STRING" id="1408157.A0A1J7JDV1"/>
<feature type="active site" evidence="3">
    <location>
        <position position="332"/>
    </location>
</feature>
<dbReference type="InterPro" id="IPR033121">
    <property type="entry name" value="PEPTIDASE_A1"/>
</dbReference>
<organism evidence="6 7">
    <name type="scientific">Coniochaeta ligniaria NRRL 30616</name>
    <dbReference type="NCBI Taxonomy" id="1408157"/>
    <lineage>
        <taxon>Eukaryota</taxon>
        <taxon>Fungi</taxon>
        <taxon>Dikarya</taxon>
        <taxon>Ascomycota</taxon>
        <taxon>Pezizomycotina</taxon>
        <taxon>Sordariomycetes</taxon>
        <taxon>Sordariomycetidae</taxon>
        <taxon>Coniochaetales</taxon>
        <taxon>Coniochaetaceae</taxon>
        <taxon>Coniochaeta</taxon>
    </lineage>
</organism>
<dbReference type="InterPro" id="IPR001461">
    <property type="entry name" value="Aspartic_peptidase_A1"/>
</dbReference>
<comment type="similarity">
    <text evidence="1 4">Belongs to the peptidase A1 family.</text>
</comment>
<gene>
    <name evidence="6" type="ORF">CONLIGDRAFT_602345</name>
</gene>
<feature type="domain" description="Peptidase A1" evidence="5">
    <location>
        <begin position="101"/>
        <end position="441"/>
    </location>
</feature>
<dbReference type="PANTHER" id="PTHR47966:SF47">
    <property type="entry name" value="ENDOPEPTIDASE, PUTATIVE (AFU_ORTHOLOGUE AFUA_3G01220)-RELATED"/>
    <property type="match status" value="1"/>
</dbReference>
<dbReference type="InterPro" id="IPR001969">
    <property type="entry name" value="Aspartic_peptidase_AS"/>
</dbReference>
<dbReference type="SUPFAM" id="SSF50630">
    <property type="entry name" value="Acid proteases"/>
    <property type="match status" value="1"/>
</dbReference>
<dbReference type="PROSITE" id="PS00141">
    <property type="entry name" value="ASP_PROTEASE"/>
    <property type="match status" value="1"/>
</dbReference>
<protein>
    <submittedName>
        <fullName evidence="6">Aspartic-type endopeptidase-like protein</fullName>
    </submittedName>
</protein>
<name>A0A1J7JDV1_9PEZI</name>
<keyword evidence="7" id="KW-1185">Reference proteome</keyword>
<keyword evidence="4" id="KW-0645">Protease</keyword>
<dbReference type="PRINTS" id="PR00792">
    <property type="entry name" value="PEPSIN"/>
</dbReference>
<dbReference type="Gene3D" id="2.40.70.10">
    <property type="entry name" value="Acid Proteases"/>
    <property type="match status" value="2"/>
</dbReference>
<evidence type="ECO:0000256" key="4">
    <source>
        <dbReference type="RuleBase" id="RU000454"/>
    </source>
</evidence>
<evidence type="ECO:0000256" key="2">
    <source>
        <dbReference type="ARBA" id="ARBA00022750"/>
    </source>
</evidence>
<dbReference type="GO" id="GO:0004190">
    <property type="term" value="F:aspartic-type endopeptidase activity"/>
    <property type="evidence" value="ECO:0007669"/>
    <property type="project" value="UniProtKB-KW"/>
</dbReference>
<dbReference type="AlphaFoldDB" id="A0A1J7JDV1"/>
<keyword evidence="4" id="KW-0378">Hydrolase</keyword>
<dbReference type="PROSITE" id="PS51767">
    <property type="entry name" value="PEPTIDASE_A1"/>
    <property type="match status" value="1"/>
</dbReference>
<keyword evidence="2 4" id="KW-0064">Aspartyl protease</keyword>
<dbReference type="GO" id="GO:0000324">
    <property type="term" value="C:fungal-type vacuole"/>
    <property type="evidence" value="ECO:0007669"/>
    <property type="project" value="TreeGrafter"/>
</dbReference>
<evidence type="ECO:0000256" key="1">
    <source>
        <dbReference type="ARBA" id="ARBA00007447"/>
    </source>
</evidence>
<dbReference type="EMBL" id="KV875101">
    <property type="protein sequence ID" value="OIW25746.1"/>
    <property type="molecule type" value="Genomic_DNA"/>
</dbReference>
<reference evidence="6 7" key="1">
    <citation type="submission" date="2016-10" db="EMBL/GenBank/DDBJ databases">
        <title>Draft genome sequence of Coniochaeta ligniaria NRRL30616, a lignocellulolytic fungus for bioabatement of inhibitors in plant biomass hydrolysates.</title>
        <authorList>
            <consortium name="DOE Joint Genome Institute"/>
            <person name="Jimenez D.J."/>
            <person name="Hector R.E."/>
            <person name="Riley R."/>
            <person name="Sun H."/>
            <person name="Grigoriev I.V."/>
            <person name="Van Elsas J.D."/>
            <person name="Nichols N.N."/>
        </authorList>
    </citation>
    <scope>NUCLEOTIDE SEQUENCE [LARGE SCALE GENOMIC DNA]</scope>
    <source>
        <strain evidence="6 7">NRRL 30616</strain>
    </source>
</reference>